<feature type="compositionally biased region" description="Polar residues" evidence="1">
    <location>
        <begin position="44"/>
        <end position="63"/>
    </location>
</feature>
<evidence type="ECO:0000256" key="1">
    <source>
        <dbReference type="SAM" id="MobiDB-lite"/>
    </source>
</evidence>
<feature type="chain" id="PRO_5012615788" evidence="2">
    <location>
        <begin position="19"/>
        <end position="140"/>
    </location>
</feature>
<keyword evidence="2" id="KW-0732">Signal</keyword>
<dbReference type="AlphaFoldDB" id="A0A1Q9BV01"/>
<accession>A0A1Q9BV01</accession>
<dbReference type="EMBL" id="LSRX01003689">
    <property type="protein sequence ID" value="OLP74464.1"/>
    <property type="molecule type" value="Genomic_DNA"/>
</dbReference>
<dbReference type="Proteomes" id="UP000186817">
    <property type="component" value="Unassembled WGS sequence"/>
</dbReference>
<sequence length="140" mass="15372">MGAITILLYLLAPNPLRSLRVQRVGDERFLVRYDRRGLDASEVTPGNGSESNRTTTGRSQQRVCNECDAPPLSYLHEPDGDEGDEGAAASMAESSEKKDENEGGDEKKDEKKEPEDEVTAAAAYLEDGLTEKISVFQPRL</sequence>
<evidence type="ECO:0000313" key="3">
    <source>
        <dbReference type="EMBL" id="OLP74464.1"/>
    </source>
</evidence>
<evidence type="ECO:0000313" key="4">
    <source>
        <dbReference type="Proteomes" id="UP000186817"/>
    </source>
</evidence>
<dbReference type="OrthoDB" id="10313080at2759"/>
<feature type="signal peptide" evidence="2">
    <location>
        <begin position="1"/>
        <end position="18"/>
    </location>
</feature>
<evidence type="ECO:0000256" key="2">
    <source>
        <dbReference type="SAM" id="SignalP"/>
    </source>
</evidence>
<protein>
    <submittedName>
        <fullName evidence="3">Uncharacterized protein</fullName>
    </submittedName>
</protein>
<comment type="caution">
    <text evidence="3">The sequence shown here is derived from an EMBL/GenBank/DDBJ whole genome shotgun (WGS) entry which is preliminary data.</text>
</comment>
<keyword evidence="4" id="KW-1185">Reference proteome</keyword>
<feature type="region of interest" description="Disordered" evidence="1">
    <location>
        <begin position="34"/>
        <end position="118"/>
    </location>
</feature>
<organism evidence="3 4">
    <name type="scientific">Symbiodinium microadriaticum</name>
    <name type="common">Dinoflagellate</name>
    <name type="synonym">Zooxanthella microadriatica</name>
    <dbReference type="NCBI Taxonomy" id="2951"/>
    <lineage>
        <taxon>Eukaryota</taxon>
        <taxon>Sar</taxon>
        <taxon>Alveolata</taxon>
        <taxon>Dinophyceae</taxon>
        <taxon>Suessiales</taxon>
        <taxon>Symbiodiniaceae</taxon>
        <taxon>Symbiodinium</taxon>
    </lineage>
</organism>
<gene>
    <name evidence="3" type="ORF">AK812_SmicGene45990</name>
</gene>
<reference evidence="3 4" key="1">
    <citation type="submission" date="2016-02" db="EMBL/GenBank/DDBJ databases">
        <title>Genome analysis of coral dinoflagellate symbionts highlights evolutionary adaptations to a symbiotic lifestyle.</title>
        <authorList>
            <person name="Aranda M."/>
            <person name="Li Y."/>
            <person name="Liew Y.J."/>
            <person name="Baumgarten S."/>
            <person name="Simakov O."/>
            <person name="Wilson M."/>
            <person name="Piel J."/>
            <person name="Ashoor H."/>
            <person name="Bougouffa S."/>
            <person name="Bajic V.B."/>
            <person name="Ryu T."/>
            <person name="Ravasi T."/>
            <person name="Bayer T."/>
            <person name="Micklem G."/>
            <person name="Kim H."/>
            <person name="Bhak J."/>
            <person name="Lajeunesse T.C."/>
            <person name="Voolstra C.R."/>
        </authorList>
    </citation>
    <scope>NUCLEOTIDE SEQUENCE [LARGE SCALE GENOMIC DNA]</scope>
    <source>
        <strain evidence="3 4">CCMP2467</strain>
    </source>
</reference>
<proteinExistence type="predicted"/>
<feature type="compositionally biased region" description="Basic and acidic residues" evidence="1">
    <location>
        <begin position="94"/>
        <end position="114"/>
    </location>
</feature>
<name>A0A1Q9BV01_SYMMI</name>